<accession>A0A1H1MDU4</accession>
<evidence type="ECO:0000256" key="1">
    <source>
        <dbReference type="ARBA" id="ARBA00048819"/>
    </source>
</evidence>
<proteinExistence type="predicted"/>
<organism evidence="2 3">
    <name type="scientific">Microlunatus soli</name>
    <dbReference type="NCBI Taxonomy" id="630515"/>
    <lineage>
        <taxon>Bacteria</taxon>
        <taxon>Bacillati</taxon>
        <taxon>Actinomycetota</taxon>
        <taxon>Actinomycetes</taxon>
        <taxon>Propionibacteriales</taxon>
        <taxon>Propionibacteriaceae</taxon>
        <taxon>Microlunatus</taxon>
    </lineage>
</organism>
<comment type="catalytic activity">
    <reaction evidence="1">
        <text>L-cysteine + L-glutamate + ATP = gamma-L-glutamyl-L-cysteine + ADP + phosphate + H(+)</text>
        <dbReference type="Rhea" id="RHEA:13285"/>
        <dbReference type="ChEBI" id="CHEBI:15378"/>
        <dbReference type="ChEBI" id="CHEBI:29985"/>
        <dbReference type="ChEBI" id="CHEBI:30616"/>
        <dbReference type="ChEBI" id="CHEBI:35235"/>
        <dbReference type="ChEBI" id="CHEBI:43474"/>
        <dbReference type="ChEBI" id="CHEBI:58173"/>
        <dbReference type="ChEBI" id="CHEBI:456216"/>
        <dbReference type="EC" id="6.3.2.2"/>
    </reaction>
</comment>
<evidence type="ECO:0000313" key="3">
    <source>
        <dbReference type="Proteomes" id="UP000199103"/>
    </source>
</evidence>
<dbReference type="InterPro" id="IPR050141">
    <property type="entry name" value="GCL_type2/YbdK_subfam"/>
</dbReference>
<dbReference type="RefSeq" id="WP_091518181.1">
    <property type="nucleotide sequence ID" value="NZ_LT629772.1"/>
</dbReference>
<dbReference type="PANTHER" id="PTHR36510:SF3">
    <property type="entry name" value="CONSERVED PROTEIN"/>
    <property type="match status" value="1"/>
</dbReference>
<sequence>MGDEVEAQQFTRADRTRYREKMRTDLDVLARMLTEGRFEAMSPMSGLEIELNLIDDRFEPAMRNAEALAAIADPQFQTELGRFNLEINVPPRRLEGNGLGDFADAVRAALDSAEQKISGARLVMIGILPTLRPEHTDSEHLSANPRYAMLNEQVLQARGEDIAISIDGVEQLRLSTDSVMPEAACTSTQIHLQVGPDDFAPYWNAAQAIAGVQVAVGANSPFLYGKRLVDESRIPLFSQATDTRTDDLKAQGVRPRVWFGERWIDSVLDLYEENTTYFAALLPVVGDADPVAELDAGRNPQLDELQLHNGTVYRWNRPVYDIAGDRPHLRVENRVLPAGPSVIDTMANVAFFAGLVRALAEQDRPIWTELPFEVAAANFAAGTRNGLAATVNWPGVNSAAATPSAPARGQQVGETAVTDLVLRKLLPLAADGLRRWQIDSTEADQLLEIIERRCLTGINGATWQTSAVAARERAGESRDSALHGMLGDYRRLMAEGQPVHTWPVS</sequence>
<dbReference type="InterPro" id="IPR006336">
    <property type="entry name" value="GCS2"/>
</dbReference>
<dbReference type="AlphaFoldDB" id="A0A1H1MDU4"/>
<dbReference type="PIRSF" id="PIRSF012666">
    <property type="entry name" value="UCP012666"/>
    <property type="match status" value="1"/>
</dbReference>
<dbReference type="SUPFAM" id="SSF55931">
    <property type="entry name" value="Glutamine synthetase/guanido kinase"/>
    <property type="match status" value="1"/>
</dbReference>
<dbReference type="GO" id="GO:0016879">
    <property type="term" value="F:ligase activity, forming carbon-nitrogen bonds"/>
    <property type="evidence" value="ECO:0007669"/>
    <property type="project" value="TreeGrafter"/>
</dbReference>
<evidence type="ECO:0000313" key="2">
    <source>
        <dbReference type="EMBL" id="SDR84876.1"/>
    </source>
</evidence>
<dbReference type="STRING" id="630515.SAMN04489812_0098"/>
<dbReference type="OrthoDB" id="240589at2"/>
<dbReference type="Proteomes" id="UP000199103">
    <property type="component" value="Chromosome I"/>
</dbReference>
<reference evidence="2 3" key="1">
    <citation type="submission" date="2016-10" db="EMBL/GenBank/DDBJ databases">
        <authorList>
            <person name="de Groot N.N."/>
        </authorList>
    </citation>
    <scope>NUCLEOTIDE SEQUENCE [LARGE SCALE GENOMIC DNA]</scope>
    <source>
        <strain evidence="2 3">DSM 21800</strain>
    </source>
</reference>
<evidence type="ECO:0008006" key="4">
    <source>
        <dbReference type="Google" id="ProtNLM"/>
    </source>
</evidence>
<gene>
    <name evidence="2" type="ORF">SAMN04489812_0098</name>
</gene>
<dbReference type="InterPro" id="IPR016602">
    <property type="entry name" value="UCP012666"/>
</dbReference>
<dbReference type="Gene3D" id="3.30.590.20">
    <property type="match status" value="1"/>
</dbReference>
<keyword evidence="3" id="KW-1185">Reference proteome</keyword>
<protein>
    <recommendedName>
        <fullName evidence="4">Gamma-glutamyl:cysteine ligase YbdK, ATP-grasp superfamily</fullName>
    </recommendedName>
</protein>
<dbReference type="PANTHER" id="PTHR36510">
    <property type="entry name" value="GLUTAMATE--CYSTEINE LIGASE 2-RELATED"/>
    <property type="match status" value="1"/>
</dbReference>
<name>A0A1H1MDU4_9ACTN</name>
<dbReference type="Pfam" id="PF04107">
    <property type="entry name" value="GCS2"/>
    <property type="match status" value="1"/>
</dbReference>
<dbReference type="InterPro" id="IPR014746">
    <property type="entry name" value="Gln_synth/guanido_kin_cat_dom"/>
</dbReference>
<dbReference type="EMBL" id="LT629772">
    <property type="protein sequence ID" value="SDR84876.1"/>
    <property type="molecule type" value="Genomic_DNA"/>
</dbReference>